<dbReference type="InterPro" id="IPR021939">
    <property type="entry name" value="KN_motif"/>
</dbReference>
<dbReference type="EMBL" id="JXJN01008312">
    <property type="status" value="NOT_ANNOTATED_CDS"/>
    <property type="molecule type" value="Genomic_DNA"/>
</dbReference>
<dbReference type="GO" id="GO:0005856">
    <property type="term" value="C:cytoskeleton"/>
    <property type="evidence" value="ECO:0007669"/>
    <property type="project" value="TreeGrafter"/>
</dbReference>
<keyword evidence="1" id="KW-0677">Repeat</keyword>
<dbReference type="VEuPathDB" id="VectorBase:GPPI018551"/>
<feature type="region of interest" description="Disordered" evidence="3">
    <location>
        <begin position="303"/>
        <end position="326"/>
    </location>
</feature>
<dbReference type="Proteomes" id="UP000092460">
    <property type="component" value="Unassembled WGS sequence"/>
</dbReference>
<evidence type="ECO:0000256" key="3">
    <source>
        <dbReference type="SAM" id="MobiDB-lite"/>
    </source>
</evidence>
<feature type="compositionally biased region" description="Low complexity" evidence="3">
    <location>
        <begin position="233"/>
        <end position="247"/>
    </location>
</feature>
<reference evidence="5" key="1">
    <citation type="submission" date="2015-01" db="EMBL/GenBank/DDBJ databases">
        <authorList>
            <person name="Aksoy S."/>
            <person name="Warren W."/>
            <person name="Wilson R.K."/>
        </authorList>
    </citation>
    <scope>NUCLEOTIDE SEQUENCE [LARGE SCALE GENOMIC DNA]</scope>
    <source>
        <strain evidence="5">IAEA</strain>
    </source>
</reference>
<evidence type="ECO:0000313" key="5">
    <source>
        <dbReference type="Proteomes" id="UP000092460"/>
    </source>
</evidence>
<feature type="region of interest" description="Disordered" evidence="3">
    <location>
        <begin position="229"/>
        <end position="249"/>
    </location>
</feature>
<name>A0A1B0B4H6_9MUSC</name>
<evidence type="ECO:0000256" key="1">
    <source>
        <dbReference type="ARBA" id="ARBA00022737"/>
    </source>
</evidence>
<dbReference type="GO" id="GO:0005737">
    <property type="term" value="C:cytoplasm"/>
    <property type="evidence" value="ECO:0007669"/>
    <property type="project" value="TreeGrafter"/>
</dbReference>
<dbReference type="STRING" id="67801.A0A1B0B4H6"/>
<dbReference type="GO" id="GO:0030837">
    <property type="term" value="P:negative regulation of actin filament polymerization"/>
    <property type="evidence" value="ECO:0007669"/>
    <property type="project" value="InterPro"/>
</dbReference>
<keyword evidence="2" id="KW-0040">ANK repeat</keyword>
<dbReference type="AlphaFoldDB" id="A0A1B0B4H6"/>
<dbReference type="PANTHER" id="PTHR24168:SF21">
    <property type="entry name" value="KANK, ISOFORM D"/>
    <property type="match status" value="1"/>
</dbReference>
<sequence length="356" mass="41045">FEAIDNEWKNVDSLRLLRWGKGHSLREEKLSSLLRDEQSPCGEDYNSFEAAQKNAMRRVLLLGGRKDSSYSETLYLEVQEEAARATVALKRLQTFRNTPEAISHLPQYANVRSCNCCPYGYHIDLDFVRYCEALANAKPSEEELQRRSRRRSRKSMEVMLGLDSLFDQWDAIDKQQTLTELPYENELPQTPEQFLQRTLSFSTSTPYQTAPTGRQRSSSVPRFPIDNAAQQHSRSASPFAAPCSSSRYTDSDVTNTNLYRFANSPPETKAFLHDALDEVCSDFERTLERASVKRKKYEDMGDGSGAFDFHSSDRNNNSFQTRDKRNGWSRGKHHHLYFHDISGKFYCHDIKFLNIS</sequence>
<dbReference type="Pfam" id="PF12075">
    <property type="entry name" value="KN_motif"/>
    <property type="match status" value="1"/>
</dbReference>
<proteinExistence type="predicted"/>
<reference evidence="4" key="2">
    <citation type="submission" date="2020-05" db="UniProtKB">
        <authorList>
            <consortium name="EnsemblMetazoa"/>
        </authorList>
    </citation>
    <scope>IDENTIFICATION</scope>
    <source>
        <strain evidence="4">IAEA</strain>
    </source>
</reference>
<dbReference type="EnsemblMetazoa" id="GPPI018551-RA">
    <property type="protein sequence ID" value="GPPI018551-PA"/>
    <property type="gene ID" value="GPPI018551"/>
</dbReference>
<dbReference type="PANTHER" id="PTHR24168">
    <property type="entry name" value="KN MOTIF AND ANKYRIN REPEAT DOMAIN-CONTAINING"/>
    <property type="match status" value="1"/>
</dbReference>
<accession>A0A1B0B4H6</accession>
<dbReference type="EMBL" id="JXJN01008311">
    <property type="status" value="NOT_ANNOTATED_CDS"/>
    <property type="molecule type" value="Genomic_DNA"/>
</dbReference>
<organism evidence="4 5">
    <name type="scientific">Glossina palpalis gambiensis</name>
    <dbReference type="NCBI Taxonomy" id="67801"/>
    <lineage>
        <taxon>Eukaryota</taxon>
        <taxon>Metazoa</taxon>
        <taxon>Ecdysozoa</taxon>
        <taxon>Arthropoda</taxon>
        <taxon>Hexapoda</taxon>
        <taxon>Insecta</taxon>
        <taxon>Pterygota</taxon>
        <taxon>Neoptera</taxon>
        <taxon>Endopterygota</taxon>
        <taxon>Diptera</taxon>
        <taxon>Brachycera</taxon>
        <taxon>Muscomorpha</taxon>
        <taxon>Hippoboscoidea</taxon>
        <taxon>Glossinidae</taxon>
        <taxon>Glossina</taxon>
    </lineage>
</organism>
<keyword evidence="5" id="KW-1185">Reference proteome</keyword>
<evidence type="ECO:0000256" key="2">
    <source>
        <dbReference type="ARBA" id="ARBA00023043"/>
    </source>
</evidence>
<evidence type="ECO:0000313" key="4">
    <source>
        <dbReference type="EnsemblMetazoa" id="GPPI018551-PA"/>
    </source>
</evidence>
<protein>
    <submittedName>
        <fullName evidence="4">Uncharacterized protein</fullName>
    </submittedName>
</protein>
<dbReference type="InterPro" id="IPR047184">
    <property type="entry name" value="KANK1-4"/>
</dbReference>